<dbReference type="Proteomes" id="UP001597120">
    <property type="component" value="Unassembled WGS sequence"/>
</dbReference>
<dbReference type="EMBL" id="JBHTIU010000012">
    <property type="protein sequence ID" value="MFD0868415.1"/>
    <property type="molecule type" value="Genomic_DNA"/>
</dbReference>
<reference evidence="2" key="1">
    <citation type="journal article" date="2019" name="Int. J. Syst. Evol. Microbiol.">
        <title>The Global Catalogue of Microorganisms (GCM) 10K type strain sequencing project: providing services to taxonomists for standard genome sequencing and annotation.</title>
        <authorList>
            <consortium name="The Broad Institute Genomics Platform"/>
            <consortium name="The Broad Institute Genome Sequencing Center for Infectious Disease"/>
            <person name="Wu L."/>
            <person name="Ma J."/>
        </authorList>
    </citation>
    <scope>NUCLEOTIDE SEQUENCE [LARGE SCALE GENOMIC DNA]</scope>
    <source>
        <strain evidence="2">CCUG 57263</strain>
    </source>
</reference>
<sequence length="198" mass="23250">MSRQHRSRKRNGYVTVPLLRRMAASMVPFYRKIAASRSYAKTWSSAVRKADLDRLEKMFYKTAPVTRRRASLSTNGIGYMIGFNTKAPIHEYVNATSIRPGHVQFTFSTPIHRFISRAVLPLYREIACNRKFAAKLVRAIRCNDNRMADCLVRCCVRTKALHFVRIEDSGILMAFKFSKVPYHYYNEFYRFDFEHMEK</sequence>
<comment type="caution">
    <text evidence="1">The sequence shown here is derived from an EMBL/GenBank/DDBJ whole genome shotgun (WGS) entry which is preliminary data.</text>
</comment>
<protein>
    <submittedName>
        <fullName evidence="1">Uncharacterized protein</fullName>
    </submittedName>
</protein>
<gene>
    <name evidence="1" type="ORF">ACFQ03_04590</name>
</gene>
<dbReference type="RefSeq" id="WP_379286369.1">
    <property type="nucleotide sequence ID" value="NZ_JBHTIU010000012.1"/>
</dbReference>
<keyword evidence="2" id="KW-1185">Reference proteome</keyword>
<organism evidence="1 2">
    <name type="scientific">Paenibacillus residui</name>
    <dbReference type="NCBI Taxonomy" id="629724"/>
    <lineage>
        <taxon>Bacteria</taxon>
        <taxon>Bacillati</taxon>
        <taxon>Bacillota</taxon>
        <taxon>Bacilli</taxon>
        <taxon>Bacillales</taxon>
        <taxon>Paenibacillaceae</taxon>
        <taxon>Paenibacillus</taxon>
    </lineage>
</organism>
<proteinExistence type="predicted"/>
<evidence type="ECO:0000313" key="2">
    <source>
        <dbReference type="Proteomes" id="UP001597120"/>
    </source>
</evidence>
<name>A0ABW3D8Z9_9BACL</name>
<accession>A0ABW3D8Z9</accession>
<evidence type="ECO:0000313" key="1">
    <source>
        <dbReference type="EMBL" id="MFD0868415.1"/>
    </source>
</evidence>